<evidence type="ECO:0000313" key="2">
    <source>
        <dbReference type="EMBL" id="SBW11137.1"/>
    </source>
</evidence>
<gene>
    <name evidence="2" type="ORF">KL86DPRO_70181</name>
</gene>
<feature type="domain" description="Rubrerythrin diiron-binding" evidence="1">
    <location>
        <begin position="9"/>
        <end position="63"/>
    </location>
</feature>
<reference evidence="2" key="1">
    <citation type="submission" date="2016-04" db="EMBL/GenBank/DDBJ databases">
        <authorList>
            <person name="Evans L.H."/>
            <person name="Alamgir A."/>
            <person name="Owens N."/>
            <person name="Weber N.D."/>
            <person name="Virtaneva K."/>
            <person name="Barbian K."/>
            <person name="Babar A."/>
            <person name="Rosenke K."/>
        </authorList>
    </citation>
    <scope>NUCLEOTIDE SEQUENCE</scope>
    <source>
        <strain evidence="2">86</strain>
    </source>
</reference>
<dbReference type="InterPro" id="IPR003251">
    <property type="entry name" value="Rr_diiron-bd_dom"/>
</dbReference>
<dbReference type="GO" id="GO:0046872">
    <property type="term" value="F:metal ion binding"/>
    <property type="evidence" value="ECO:0007669"/>
    <property type="project" value="InterPro"/>
</dbReference>
<organism evidence="2">
    <name type="scientific">uncultured delta proteobacterium</name>
    <dbReference type="NCBI Taxonomy" id="34034"/>
    <lineage>
        <taxon>Bacteria</taxon>
        <taxon>Deltaproteobacteria</taxon>
        <taxon>environmental samples</taxon>
    </lineage>
</organism>
<evidence type="ECO:0000259" key="1">
    <source>
        <dbReference type="Pfam" id="PF02915"/>
    </source>
</evidence>
<dbReference type="EMBL" id="FLUQ01000007">
    <property type="protein sequence ID" value="SBW11137.1"/>
    <property type="molecule type" value="Genomic_DNA"/>
</dbReference>
<name>A0A212KHK5_9DELT</name>
<dbReference type="CDD" id="cd01045">
    <property type="entry name" value="Ferritin_like_AB"/>
    <property type="match status" value="1"/>
</dbReference>
<dbReference type="InterPro" id="IPR012347">
    <property type="entry name" value="Ferritin-like"/>
</dbReference>
<dbReference type="AlphaFoldDB" id="A0A212KHK5"/>
<dbReference type="InterPro" id="IPR009078">
    <property type="entry name" value="Ferritin-like_SF"/>
</dbReference>
<accession>A0A212KHK5</accession>
<protein>
    <submittedName>
        <fullName evidence="2">Rubrerythrin</fullName>
    </submittedName>
</protein>
<sequence>MASFTNAADVIASAVEIERRGFAFYEQAAETSKQPEDKEFFTFMAKEEKRHEKVFEAMLKRVGGLALPAGSDEAEYLEYVDLLLNSHTLFMPGQQQDAHDNPLRQAMAFEKDTILFFTAMRRFVDASERPHIEACIEEEQRHLRLIAEHAKARAMATKR</sequence>
<dbReference type="GO" id="GO:0016491">
    <property type="term" value="F:oxidoreductase activity"/>
    <property type="evidence" value="ECO:0007669"/>
    <property type="project" value="InterPro"/>
</dbReference>
<dbReference type="Gene3D" id="1.20.1260.10">
    <property type="match status" value="1"/>
</dbReference>
<proteinExistence type="predicted"/>
<dbReference type="Pfam" id="PF02915">
    <property type="entry name" value="Rubrerythrin"/>
    <property type="match status" value="1"/>
</dbReference>
<dbReference type="SUPFAM" id="SSF47240">
    <property type="entry name" value="Ferritin-like"/>
    <property type="match status" value="1"/>
</dbReference>